<organism evidence="1">
    <name type="scientific">viral metagenome</name>
    <dbReference type="NCBI Taxonomy" id="1070528"/>
    <lineage>
        <taxon>unclassified sequences</taxon>
        <taxon>metagenomes</taxon>
        <taxon>organismal metagenomes</taxon>
    </lineage>
</organism>
<evidence type="ECO:0000313" key="1">
    <source>
        <dbReference type="EMBL" id="QHT79927.1"/>
    </source>
</evidence>
<dbReference type="AlphaFoldDB" id="A0A6C0HHP8"/>
<sequence length="176" mass="20683">MDADKYEQSSEQPRYDNYAMVNAKIDELIRTINIIRDYENPFQYITFLDSDTSKQITAEITPGILTLPNEVIQNQMRNMGNKSNIVQAINTKYSVFDHGQKYKLTQDIPIETKINLLYAESLKYSRDYCEYALPSKYAQIFRENGYRNIYEKVKSDLLKELNILLSRKIELLSNRV</sequence>
<reference evidence="1" key="1">
    <citation type="journal article" date="2020" name="Nature">
        <title>Giant virus diversity and host interactions through global metagenomics.</title>
        <authorList>
            <person name="Schulz F."/>
            <person name="Roux S."/>
            <person name="Paez-Espino D."/>
            <person name="Jungbluth S."/>
            <person name="Walsh D.A."/>
            <person name="Denef V.J."/>
            <person name="McMahon K.D."/>
            <person name="Konstantinidis K.T."/>
            <person name="Eloe-Fadrosh E.A."/>
            <person name="Kyrpides N.C."/>
            <person name="Woyke T."/>
        </authorList>
    </citation>
    <scope>NUCLEOTIDE SEQUENCE</scope>
    <source>
        <strain evidence="1">GVMAG-M-3300023184-105</strain>
    </source>
</reference>
<protein>
    <submittedName>
        <fullName evidence="1">Uncharacterized protein</fullName>
    </submittedName>
</protein>
<name>A0A6C0HHP8_9ZZZZ</name>
<proteinExistence type="predicted"/>
<dbReference type="EMBL" id="MN739957">
    <property type="protein sequence ID" value="QHT79927.1"/>
    <property type="molecule type" value="Genomic_DNA"/>
</dbReference>
<accession>A0A6C0HHP8</accession>